<sequence length="501" mass="58706">MDWAGAAKRQPRTRFPLFCLPWEIRLQIYDHIPIKFAVLFHYTPPRSKEDHTGQDDTQQEDTLEEESYPNLKSIEKCDITWEVSEHPQFETVTTWTNGGQTETKYRAPLLAVNHEFSSDMRAAIKSRRAEYKEALDRLFEETKPWEDSFDLDTLPQTIYSEIKFSESETKALRCIKRGRHIFHGFNYHTAKTLLTLNKTVSSHIKSLIFTYESGLLMRNLTWINPDPTKKNKCKCHGLPEFLRDHTEIEAETLGITVKSRNLEARRTETDSHDLVSVIVNASNYFYKIEVIYPERINFPEQDQNARRRLKAWIKNFLGFQISDPHYEDLVYDKPISSLTRQELNHRGRIWSGYGDTDLHSQKTLLEEQVIRFCHNGYGADCAWSSSDDIDETIDKPGRGWFASNGIGWKIQKSERRAKNLLEKRKQKQKQNENRPGKQETRLKRLKNRNRSKRLSILNIHYKRKEDLEEFEVGNPLKRLGSPIELSDQSKSPMIKLSAVDE</sequence>
<feature type="region of interest" description="Disordered" evidence="1">
    <location>
        <begin position="423"/>
        <end position="447"/>
    </location>
</feature>
<evidence type="ECO:0000256" key="1">
    <source>
        <dbReference type="SAM" id="MobiDB-lite"/>
    </source>
</evidence>
<feature type="compositionally biased region" description="Acidic residues" evidence="1">
    <location>
        <begin position="57"/>
        <end position="67"/>
    </location>
</feature>
<accession>A0AAV9XG15</accession>
<dbReference type="Proteomes" id="UP001365542">
    <property type="component" value="Unassembled WGS sequence"/>
</dbReference>
<feature type="region of interest" description="Disordered" evidence="1">
    <location>
        <begin position="47"/>
        <end position="67"/>
    </location>
</feature>
<dbReference type="AlphaFoldDB" id="A0AAV9XG15"/>
<gene>
    <name evidence="2" type="ORF">TWF694_008236</name>
</gene>
<feature type="region of interest" description="Disordered" evidence="1">
    <location>
        <begin position="478"/>
        <end position="501"/>
    </location>
</feature>
<evidence type="ECO:0000313" key="3">
    <source>
        <dbReference type="Proteomes" id="UP001365542"/>
    </source>
</evidence>
<name>A0AAV9XG15_9PEZI</name>
<feature type="compositionally biased region" description="Basic and acidic residues" evidence="1">
    <location>
        <begin position="423"/>
        <end position="442"/>
    </location>
</feature>
<dbReference type="EMBL" id="JAVHJO010000004">
    <property type="protein sequence ID" value="KAK6540853.1"/>
    <property type="molecule type" value="Genomic_DNA"/>
</dbReference>
<protein>
    <submittedName>
        <fullName evidence="2">Uncharacterized protein</fullName>
    </submittedName>
</protein>
<keyword evidence="3" id="KW-1185">Reference proteome</keyword>
<comment type="caution">
    <text evidence="2">The sequence shown here is derived from an EMBL/GenBank/DDBJ whole genome shotgun (WGS) entry which is preliminary data.</text>
</comment>
<organism evidence="2 3">
    <name type="scientific">Orbilia ellipsospora</name>
    <dbReference type="NCBI Taxonomy" id="2528407"/>
    <lineage>
        <taxon>Eukaryota</taxon>
        <taxon>Fungi</taxon>
        <taxon>Dikarya</taxon>
        <taxon>Ascomycota</taxon>
        <taxon>Pezizomycotina</taxon>
        <taxon>Orbiliomycetes</taxon>
        <taxon>Orbiliales</taxon>
        <taxon>Orbiliaceae</taxon>
        <taxon>Orbilia</taxon>
    </lineage>
</organism>
<evidence type="ECO:0000313" key="2">
    <source>
        <dbReference type="EMBL" id="KAK6540853.1"/>
    </source>
</evidence>
<reference evidence="2 3" key="1">
    <citation type="submission" date="2019-10" db="EMBL/GenBank/DDBJ databases">
        <authorList>
            <person name="Palmer J.M."/>
        </authorList>
    </citation>
    <scope>NUCLEOTIDE SEQUENCE [LARGE SCALE GENOMIC DNA]</scope>
    <source>
        <strain evidence="2 3">TWF694</strain>
    </source>
</reference>
<proteinExistence type="predicted"/>